<protein>
    <recommendedName>
        <fullName evidence="3">ABC transporter substrate-binding protein</fullName>
    </recommendedName>
</protein>
<evidence type="ECO:0000313" key="2">
    <source>
        <dbReference type="Proteomes" id="UP000005019"/>
    </source>
</evidence>
<keyword evidence="2" id="KW-1185">Reference proteome</keyword>
<organism evidence="1 2">
    <name type="scientific">Methyloversatilis universalis (strain ATCC BAA-1314 / DSM 25237 / JCM 13912 / CCUG 52030 / FAM5)</name>
    <dbReference type="NCBI Taxonomy" id="1000565"/>
    <lineage>
        <taxon>Bacteria</taxon>
        <taxon>Pseudomonadati</taxon>
        <taxon>Pseudomonadota</taxon>
        <taxon>Betaproteobacteria</taxon>
        <taxon>Nitrosomonadales</taxon>
        <taxon>Sterolibacteriaceae</taxon>
        <taxon>Methyloversatilis</taxon>
    </lineage>
</organism>
<proteinExistence type="predicted"/>
<evidence type="ECO:0000313" key="1">
    <source>
        <dbReference type="EMBL" id="EGK71326.1"/>
    </source>
</evidence>
<dbReference type="EMBL" id="AFHG01000052">
    <property type="protein sequence ID" value="EGK71326.1"/>
    <property type="molecule type" value="Genomic_DNA"/>
</dbReference>
<dbReference type="STRING" id="1000565.METUNv1_02716"/>
<dbReference type="RefSeq" id="WP_008062592.1">
    <property type="nucleotide sequence ID" value="NZ_AFHG01000052.1"/>
</dbReference>
<dbReference type="Pfam" id="PF04392">
    <property type="entry name" value="ABC_sub_bind"/>
    <property type="match status" value="1"/>
</dbReference>
<dbReference type="PANTHER" id="PTHR35271">
    <property type="entry name" value="ABC TRANSPORTER, SUBSTRATE-BINDING LIPOPROTEIN-RELATED"/>
    <property type="match status" value="1"/>
</dbReference>
<gene>
    <name evidence="1" type="ORF">METUNv1_02716</name>
</gene>
<dbReference type="Proteomes" id="UP000005019">
    <property type="component" value="Unassembled WGS sequence"/>
</dbReference>
<comment type="caution">
    <text evidence="1">The sequence shown here is derived from an EMBL/GenBank/DDBJ whole genome shotgun (WGS) entry which is preliminary data.</text>
</comment>
<dbReference type="Gene3D" id="3.40.50.2300">
    <property type="match status" value="2"/>
</dbReference>
<reference evidence="1 2" key="1">
    <citation type="journal article" date="2011" name="J. Bacteriol.">
        <title>Genome sequence of Methyloversatilis universalis FAM5T, a methylotrophic representative of the order Rhodocyclales.</title>
        <authorList>
            <person name="Kittichotirat W."/>
            <person name="Good N.M."/>
            <person name="Hall R."/>
            <person name="Bringel F."/>
            <person name="Lajus A."/>
            <person name="Medigue C."/>
            <person name="Smalley N.E."/>
            <person name="Beck D."/>
            <person name="Bumgarner R."/>
            <person name="Vuilleumier S."/>
            <person name="Kalyuzhnaya M.G."/>
        </authorList>
    </citation>
    <scope>NUCLEOTIDE SEQUENCE [LARGE SCALE GENOMIC DNA]</scope>
    <source>
        <strain evidence="2">ATCC BAA-1314 / JCM 13912 / FAM5</strain>
    </source>
</reference>
<dbReference type="PANTHER" id="PTHR35271:SF1">
    <property type="entry name" value="ABC TRANSPORTER, SUBSTRATE-BINDING LIPOPROTEIN"/>
    <property type="match status" value="1"/>
</dbReference>
<dbReference type="eggNOG" id="COG2984">
    <property type="taxonomic scope" value="Bacteria"/>
</dbReference>
<dbReference type="InterPro" id="IPR007487">
    <property type="entry name" value="ABC_transpt-TYRBP-like"/>
</dbReference>
<sequence length="348" mass="38508">MPPPTPSLVRRALCRALPLAAALPWRVVSARGPLRIYHVMSFDSPWRWTDGQFAGFKEGLGAAPAEYRVFQMDVKRFSTPQAKTDRAAVAWRDIQAWQPDLIYTSDDDALGYIGRLRDDASPPLVFSGANRSLTDHGLERASNLTGVLEEEHFAESVQLLRTLSGRVRRLAVISDAAPHWAPVIQRIRARAAAMPGIELAQVDLTSRYAEFQSRVKHYGQGHADAVVYLGIFNLKDDSGRNVPYKTVQRWVTENSALPDISFWIDRIHHGVLCSVTISEHEQGLAAGRLARAILIDGRRAADLPILPTVKGHPAISLARARQLGITVKATELLSSEIVTEFEWNKAAG</sequence>
<name>F5REJ8_METUF</name>
<dbReference type="AlphaFoldDB" id="F5REJ8"/>
<accession>F5REJ8</accession>
<evidence type="ECO:0008006" key="3">
    <source>
        <dbReference type="Google" id="ProtNLM"/>
    </source>
</evidence>